<dbReference type="InterPro" id="IPR046848">
    <property type="entry name" value="E_motif"/>
</dbReference>
<proteinExistence type="predicted"/>
<feature type="repeat" description="PPR" evidence="1">
    <location>
        <begin position="212"/>
        <end position="246"/>
    </location>
</feature>
<dbReference type="FunFam" id="1.25.40.10:FF:001237">
    <property type="entry name" value="Pentatricopeptide repeat-containing protein"/>
    <property type="match status" value="1"/>
</dbReference>
<dbReference type="PANTHER" id="PTHR47926:SF365">
    <property type="entry name" value="DYW DOMAIN-CONTAINING PROTEIN"/>
    <property type="match status" value="1"/>
</dbReference>
<reference evidence="2 3" key="1">
    <citation type="journal article" date="2021" name="Hortic Res">
        <title>The domestication of Cucurbita argyrosperma as revealed by the genome of its wild relative.</title>
        <authorList>
            <person name="Barrera-Redondo J."/>
            <person name="Sanchez-de la Vega G."/>
            <person name="Aguirre-Liguori J.A."/>
            <person name="Castellanos-Morales G."/>
            <person name="Gutierrez-Guerrero Y.T."/>
            <person name="Aguirre-Dugua X."/>
            <person name="Aguirre-Planter E."/>
            <person name="Tenaillon M.I."/>
            <person name="Lira-Saade R."/>
            <person name="Eguiarte L.E."/>
        </authorList>
    </citation>
    <scope>NUCLEOTIDE SEQUENCE [LARGE SCALE GENOMIC DNA]</scope>
    <source>
        <strain evidence="2">JBR-2021</strain>
    </source>
</reference>
<feature type="non-terminal residue" evidence="2">
    <location>
        <position position="1"/>
    </location>
</feature>
<name>A0AAV6NZ53_9ROSI</name>
<dbReference type="NCBIfam" id="TIGR00756">
    <property type="entry name" value="PPR"/>
    <property type="match status" value="3"/>
</dbReference>
<evidence type="ECO:0000256" key="1">
    <source>
        <dbReference type="PROSITE-ProRule" id="PRU00708"/>
    </source>
</evidence>
<accession>A0AAV6NZ53</accession>
<dbReference type="AlphaFoldDB" id="A0AAV6NZ53"/>
<protein>
    <submittedName>
        <fullName evidence="2">Pentatricopeptide repeat-containing protein</fullName>
    </submittedName>
</protein>
<dbReference type="Proteomes" id="UP000685013">
    <property type="component" value="Chromosome 3"/>
</dbReference>
<dbReference type="InterPro" id="IPR046960">
    <property type="entry name" value="PPR_At4g14850-like_plant"/>
</dbReference>
<gene>
    <name evidence="2" type="ORF">SDJN03_04504</name>
</gene>
<evidence type="ECO:0000313" key="3">
    <source>
        <dbReference type="Proteomes" id="UP000685013"/>
    </source>
</evidence>
<sequence length="596" mass="67336">MARIYSRQLFRFTRASLPPPSKYIDRCPSPFCSFAEPDLSLDARNPPRHNRCHSLLQSCQSMRELVQIHGHLITSGLFNHHFWANRVLLQASEFGDIVYTVLIFKLIKVPNAFCINRVIKAYSLSSDPLEAVFVYFQWLGAGFRPDTYTFLSLFCACASFGCGSSGRKCHGQAFKNGVDCVMVLRNSLIHMYGCCGHIELGRKVFDEMSTLDLVSWNSIVTAYARVGDLQTAHDMFDAMPERNVVSWNLMISEYLRGGSPGCAMKLFRNMMKIGIRGNSTTMVNILGACGRSARLNEGRSVHGFMYRTSMKFCVFIDTALVDMYGKCQRVSVARRLFDRMVNRNLVTWNAMVLGHCLHGNPEDGLKLFEEMAAKLRERNGEAGSGKKFKQDEGERKVFLDQITFIGVLCACARAGLLEDANNYFDEMINVFLVRPNFAHYWCLANVYVAAGLIQQAVEILRNMPEDIEDFSSELVVWTNLLATCRFGGDVSLGEQIANYLIDMEPKNESYYRLLLNIYAVAGRWEDVSRIKVLMKEKRLGTFPGCRLVDLKEIVHRLKLGNLLQEGMKETNTVMHKLASEVSLLSTIAAGQSDLRV</sequence>
<dbReference type="Pfam" id="PF01535">
    <property type="entry name" value="PPR"/>
    <property type="match status" value="6"/>
</dbReference>
<dbReference type="GO" id="GO:0003723">
    <property type="term" value="F:RNA binding"/>
    <property type="evidence" value="ECO:0007669"/>
    <property type="project" value="InterPro"/>
</dbReference>
<dbReference type="PANTHER" id="PTHR47926">
    <property type="entry name" value="PENTATRICOPEPTIDE REPEAT-CONTAINING PROTEIN"/>
    <property type="match status" value="1"/>
</dbReference>
<feature type="repeat" description="PPR" evidence="1">
    <location>
        <begin position="344"/>
        <end position="374"/>
    </location>
</feature>
<dbReference type="InterPro" id="IPR002885">
    <property type="entry name" value="PPR_rpt"/>
</dbReference>
<comment type="caution">
    <text evidence="2">The sequence shown here is derived from an EMBL/GenBank/DDBJ whole genome shotgun (WGS) entry which is preliminary data.</text>
</comment>
<dbReference type="Pfam" id="PF20431">
    <property type="entry name" value="E_motif"/>
    <property type="match status" value="1"/>
</dbReference>
<dbReference type="PROSITE" id="PS51375">
    <property type="entry name" value="PPR"/>
    <property type="match status" value="2"/>
</dbReference>
<keyword evidence="3" id="KW-1185">Reference proteome</keyword>
<dbReference type="EMBL" id="JAGKQH010000003">
    <property type="protein sequence ID" value="KAG6603895.1"/>
    <property type="molecule type" value="Genomic_DNA"/>
</dbReference>
<evidence type="ECO:0000313" key="2">
    <source>
        <dbReference type="EMBL" id="KAG6603895.1"/>
    </source>
</evidence>
<organism evidence="2 3">
    <name type="scientific">Cucurbita argyrosperma subsp. sororia</name>
    <dbReference type="NCBI Taxonomy" id="37648"/>
    <lineage>
        <taxon>Eukaryota</taxon>
        <taxon>Viridiplantae</taxon>
        <taxon>Streptophyta</taxon>
        <taxon>Embryophyta</taxon>
        <taxon>Tracheophyta</taxon>
        <taxon>Spermatophyta</taxon>
        <taxon>Magnoliopsida</taxon>
        <taxon>eudicotyledons</taxon>
        <taxon>Gunneridae</taxon>
        <taxon>Pentapetalae</taxon>
        <taxon>rosids</taxon>
        <taxon>fabids</taxon>
        <taxon>Cucurbitales</taxon>
        <taxon>Cucurbitaceae</taxon>
        <taxon>Cucurbiteae</taxon>
        <taxon>Cucurbita</taxon>
    </lineage>
</organism>
<dbReference type="GO" id="GO:0009451">
    <property type="term" value="P:RNA modification"/>
    <property type="evidence" value="ECO:0007669"/>
    <property type="project" value="InterPro"/>
</dbReference>